<dbReference type="EMBL" id="BAABDD010000007">
    <property type="protein sequence ID" value="GAA3739437.1"/>
    <property type="molecule type" value="Genomic_DNA"/>
</dbReference>
<dbReference type="PANTHER" id="PTHR43434">
    <property type="entry name" value="PHOSPHOGLYCOLATE PHOSPHATASE"/>
    <property type="match status" value="1"/>
</dbReference>
<dbReference type="InterPro" id="IPR023198">
    <property type="entry name" value="PGP-like_dom2"/>
</dbReference>
<dbReference type="InterPro" id="IPR036412">
    <property type="entry name" value="HAD-like_sf"/>
</dbReference>
<name>A0ABP7FGN3_9ACTN</name>
<dbReference type="SUPFAM" id="SSF56784">
    <property type="entry name" value="HAD-like"/>
    <property type="match status" value="1"/>
</dbReference>
<organism evidence="1 2">
    <name type="scientific">Salinactinospora qingdaonensis</name>
    <dbReference type="NCBI Taxonomy" id="702744"/>
    <lineage>
        <taxon>Bacteria</taxon>
        <taxon>Bacillati</taxon>
        <taxon>Actinomycetota</taxon>
        <taxon>Actinomycetes</taxon>
        <taxon>Streptosporangiales</taxon>
        <taxon>Nocardiopsidaceae</taxon>
        <taxon>Salinactinospora</taxon>
    </lineage>
</organism>
<protein>
    <recommendedName>
        <fullName evidence="3">Phosphoglycolate phosphatase, HAD superfamily</fullName>
    </recommendedName>
</protein>
<dbReference type="Pfam" id="PF13419">
    <property type="entry name" value="HAD_2"/>
    <property type="match status" value="1"/>
</dbReference>
<dbReference type="Gene3D" id="1.10.150.240">
    <property type="entry name" value="Putative phosphatase, domain 2"/>
    <property type="match status" value="1"/>
</dbReference>
<evidence type="ECO:0000313" key="2">
    <source>
        <dbReference type="Proteomes" id="UP001500908"/>
    </source>
</evidence>
<comment type="caution">
    <text evidence="1">The sequence shown here is derived from an EMBL/GenBank/DDBJ whole genome shotgun (WGS) entry which is preliminary data.</text>
</comment>
<dbReference type="Gene3D" id="3.40.50.1000">
    <property type="entry name" value="HAD superfamily/HAD-like"/>
    <property type="match status" value="1"/>
</dbReference>
<evidence type="ECO:0008006" key="3">
    <source>
        <dbReference type="Google" id="ProtNLM"/>
    </source>
</evidence>
<dbReference type="Proteomes" id="UP001500908">
    <property type="component" value="Unassembled WGS sequence"/>
</dbReference>
<accession>A0ABP7FGN3</accession>
<dbReference type="InterPro" id="IPR050155">
    <property type="entry name" value="HAD-like_hydrolase_sf"/>
</dbReference>
<proteinExistence type="predicted"/>
<gene>
    <name evidence="1" type="ORF">GCM10022402_19010</name>
</gene>
<keyword evidence="2" id="KW-1185">Reference proteome</keyword>
<sequence>MSRLVLWNIDLTLIDVARVTRAAYAEAFEKVTGQPLVYLAAIDGLTDSQVFFEFLARNDVDVDPDDNPLPDFFAALGEAFARHRAELPAKGRLMAGAHEALTAVEGMADTVQTVVTGSIKPNAVAKLSAFGLDRYLDMSVGGFGAEHYPKASLLQFTRMRAEEAHQRQFPEATTVYVTASVRDVEAARIARVQPVGVVSGSATAAQLHAAGAEQVLDDLSETAAVLAALEAATQQRSESA</sequence>
<dbReference type="RefSeq" id="WP_344969775.1">
    <property type="nucleotide sequence ID" value="NZ_BAABDD010000007.1"/>
</dbReference>
<reference evidence="2" key="1">
    <citation type="journal article" date="2019" name="Int. J. Syst. Evol. Microbiol.">
        <title>The Global Catalogue of Microorganisms (GCM) 10K type strain sequencing project: providing services to taxonomists for standard genome sequencing and annotation.</title>
        <authorList>
            <consortium name="The Broad Institute Genomics Platform"/>
            <consortium name="The Broad Institute Genome Sequencing Center for Infectious Disease"/>
            <person name="Wu L."/>
            <person name="Ma J."/>
        </authorList>
    </citation>
    <scope>NUCLEOTIDE SEQUENCE [LARGE SCALE GENOMIC DNA]</scope>
    <source>
        <strain evidence="2">JCM 17137</strain>
    </source>
</reference>
<dbReference type="InterPro" id="IPR023214">
    <property type="entry name" value="HAD_sf"/>
</dbReference>
<evidence type="ECO:0000313" key="1">
    <source>
        <dbReference type="EMBL" id="GAA3739437.1"/>
    </source>
</evidence>
<dbReference type="InterPro" id="IPR041492">
    <property type="entry name" value="HAD_2"/>
</dbReference>
<dbReference type="PANTHER" id="PTHR43434:SF1">
    <property type="entry name" value="PHOSPHOGLYCOLATE PHOSPHATASE"/>
    <property type="match status" value="1"/>
</dbReference>